<evidence type="ECO:0008006" key="5">
    <source>
        <dbReference type="Google" id="ProtNLM"/>
    </source>
</evidence>
<accession>A0A7X2Z1C4</accession>
<evidence type="ECO:0000259" key="2">
    <source>
        <dbReference type="Pfam" id="PF12945"/>
    </source>
</evidence>
<name>A0A7X2Z1C4_9BACL</name>
<sequence length="232" mass="26759">MQNKERGDSLFMEGSAIIEFWKGQLLELQTPEGVMYKTQIIQLANNRLYIQKPVNRMNRYLSFTGSMSVTIFFHSEERVLYSFDTEISLQLNQLSFPVPPASRIKKAQRRRFFRVPVEVELNLNLKPAGQPNEDEFIKVTTKDISGGGLSFLCSFEVESEKLVAGVMHLETNNSQNTIEFHGKIVNCAVLPDNNYKISLEFVQMKESIRSDIIKYCLFKQVEARNKLKNYSL</sequence>
<dbReference type="OrthoDB" id="1951449at2"/>
<feature type="domain" description="Type III secretion system flagellar brake protein YcgR PilZN" evidence="2">
    <location>
        <begin position="23"/>
        <end position="87"/>
    </location>
</feature>
<reference evidence="3 4" key="1">
    <citation type="submission" date="2019-11" db="EMBL/GenBank/DDBJ databases">
        <title>Draft genome sequences of five Paenibacillus species of dairy origin.</title>
        <authorList>
            <person name="Olajide A.M."/>
            <person name="Chen S."/>
            <person name="Lapointe G."/>
        </authorList>
    </citation>
    <scope>NUCLEOTIDE SEQUENCE [LARGE SCALE GENOMIC DNA]</scope>
    <source>
        <strain evidence="3 4">12CR55</strain>
    </source>
</reference>
<dbReference type="InterPro" id="IPR009875">
    <property type="entry name" value="PilZ_domain"/>
</dbReference>
<protein>
    <recommendedName>
        <fullName evidence="5">PilZ domain-containing protein</fullName>
    </recommendedName>
</protein>
<dbReference type="AlphaFoldDB" id="A0A7X2Z1C4"/>
<evidence type="ECO:0000259" key="1">
    <source>
        <dbReference type="Pfam" id="PF07238"/>
    </source>
</evidence>
<dbReference type="Proteomes" id="UP000447876">
    <property type="component" value="Unassembled WGS sequence"/>
</dbReference>
<dbReference type="GO" id="GO:0035438">
    <property type="term" value="F:cyclic-di-GMP binding"/>
    <property type="evidence" value="ECO:0007669"/>
    <property type="project" value="InterPro"/>
</dbReference>
<comment type="caution">
    <text evidence="3">The sequence shown here is derived from an EMBL/GenBank/DDBJ whole genome shotgun (WGS) entry which is preliminary data.</text>
</comment>
<evidence type="ECO:0000313" key="3">
    <source>
        <dbReference type="EMBL" id="MUG44944.1"/>
    </source>
</evidence>
<feature type="domain" description="PilZ" evidence="1">
    <location>
        <begin position="108"/>
        <end position="217"/>
    </location>
</feature>
<organism evidence="3 4">
    <name type="scientific">Paenibacillus woosongensis</name>
    <dbReference type="NCBI Taxonomy" id="307580"/>
    <lineage>
        <taxon>Bacteria</taxon>
        <taxon>Bacillati</taxon>
        <taxon>Bacillota</taxon>
        <taxon>Bacilli</taxon>
        <taxon>Bacillales</taxon>
        <taxon>Paenibacillaceae</taxon>
        <taxon>Paenibacillus</taxon>
    </lineage>
</organism>
<proteinExistence type="predicted"/>
<evidence type="ECO:0000313" key="4">
    <source>
        <dbReference type="Proteomes" id="UP000447876"/>
    </source>
</evidence>
<gene>
    <name evidence="3" type="ORF">GNP95_08030</name>
</gene>
<dbReference type="Gene3D" id="2.40.10.220">
    <property type="entry name" value="predicted glycosyltransferase like domains"/>
    <property type="match status" value="1"/>
</dbReference>
<dbReference type="EMBL" id="WNZW01000002">
    <property type="protein sequence ID" value="MUG44944.1"/>
    <property type="molecule type" value="Genomic_DNA"/>
</dbReference>
<dbReference type="Pfam" id="PF07238">
    <property type="entry name" value="PilZ"/>
    <property type="match status" value="1"/>
</dbReference>
<dbReference type="Pfam" id="PF12945">
    <property type="entry name" value="PilZNR"/>
    <property type="match status" value="1"/>
</dbReference>
<dbReference type="InterPro" id="IPR009926">
    <property type="entry name" value="T3SS_YcgR_PilZN"/>
</dbReference>